<name>A0ACB8QRJ4_9AGAM</name>
<evidence type="ECO:0000313" key="2">
    <source>
        <dbReference type="Proteomes" id="UP000814128"/>
    </source>
</evidence>
<reference evidence="1" key="2">
    <citation type="journal article" date="2022" name="New Phytol.">
        <title>Evolutionary transition to the ectomycorrhizal habit in the genomes of a hyperdiverse lineage of mushroom-forming fungi.</title>
        <authorList>
            <person name="Looney B."/>
            <person name="Miyauchi S."/>
            <person name="Morin E."/>
            <person name="Drula E."/>
            <person name="Courty P.E."/>
            <person name="Kohler A."/>
            <person name="Kuo A."/>
            <person name="LaButti K."/>
            <person name="Pangilinan J."/>
            <person name="Lipzen A."/>
            <person name="Riley R."/>
            <person name="Andreopoulos W."/>
            <person name="He G."/>
            <person name="Johnson J."/>
            <person name="Nolan M."/>
            <person name="Tritt A."/>
            <person name="Barry K.W."/>
            <person name="Grigoriev I.V."/>
            <person name="Nagy L.G."/>
            <person name="Hibbett D."/>
            <person name="Henrissat B."/>
            <person name="Matheny P.B."/>
            <person name="Labbe J."/>
            <person name="Martin F.M."/>
        </authorList>
    </citation>
    <scope>NUCLEOTIDE SEQUENCE</scope>
    <source>
        <strain evidence="1">EC-137</strain>
    </source>
</reference>
<proteinExistence type="predicted"/>
<accession>A0ACB8QRJ4</accession>
<keyword evidence="2" id="KW-1185">Reference proteome</keyword>
<protein>
    <submittedName>
        <fullName evidence="1">Uncharacterized protein</fullName>
    </submittedName>
</protein>
<sequence>MDSVFPQPPPYDFVSSDGLSGDTSRLPAYRPAHLRRFHPYARTTPSLWQRIVTPEEYPPEDIRPVARLSSFALTDDMFLNGDIEIVVEQNAVKLFIEQHWRSRKFRVVVDYFAALLALKRRKAPEPIHAPSKKRKRDELN</sequence>
<dbReference type="Proteomes" id="UP000814128">
    <property type="component" value="Unassembled WGS sequence"/>
</dbReference>
<comment type="caution">
    <text evidence="1">The sequence shown here is derived from an EMBL/GenBank/DDBJ whole genome shotgun (WGS) entry which is preliminary data.</text>
</comment>
<evidence type="ECO:0000313" key="1">
    <source>
        <dbReference type="EMBL" id="KAI0034051.1"/>
    </source>
</evidence>
<dbReference type="EMBL" id="MU273507">
    <property type="protein sequence ID" value="KAI0034051.1"/>
    <property type="molecule type" value="Genomic_DNA"/>
</dbReference>
<reference evidence="1" key="1">
    <citation type="submission" date="2021-02" db="EMBL/GenBank/DDBJ databases">
        <authorList>
            <consortium name="DOE Joint Genome Institute"/>
            <person name="Ahrendt S."/>
            <person name="Looney B.P."/>
            <person name="Miyauchi S."/>
            <person name="Morin E."/>
            <person name="Drula E."/>
            <person name="Courty P.E."/>
            <person name="Chicoki N."/>
            <person name="Fauchery L."/>
            <person name="Kohler A."/>
            <person name="Kuo A."/>
            <person name="Labutti K."/>
            <person name="Pangilinan J."/>
            <person name="Lipzen A."/>
            <person name="Riley R."/>
            <person name="Andreopoulos W."/>
            <person name="He G."/>
            <person name="Johnson J."/>
            <person name="Barry K.W."/>
            <person name="Grigoriev I.V."/>
            <person name="Nagy L."/>
            <person name="Hibbett D."/>
            <person name="Henrissat B."/>
            <person name="Matheny P.B."/>
            <person name="Labbe J."/>
            <person name="Martin F."/>
        </authorList>
    </citation>
    <scope>NUCLEOTIDE SEQUENCE</scope>
    <source>
        <strain evidence="1">EC-137</strain>
    </source>
</reference>
<gene>
    <name evidence="1" type="ORF">K488DRAFT_84386</name>
</gene>
<organism evidence="1 2">
    <name type="scientific">Vararia minispora EC-137</name>
    <dbReference type="NCBI Taxonomy" id="1314806"/>
    <lineage>
        <taxon>Eukaryota</taxon>
        <taxon>Fungi</taxon>
        <taxon>Dikarya</taxon>
        <taxon>Basidiomycota</taxon>
        <taxon>Agaricomycotina</taxon>
        <taxon>Agaricomycetes</taxon>
        <taxon>Russulales</taxon>
        <taxon>Lachnocladiaceae</taxon>
        <taxon>Vararia</taxon>
    </lineage>
</organism>